<dbReference type="GO" id="GO:0008236">
    <property type="term" value="F:serine-type peptidase activity"/>
    <property type="evidence" value="ECO:0007669"/>
    <property type="project" value="InterPro"/>
</dbReference>
<dbReference type="GO" id="GO:0030288">
    <property type="term" value="C:outer membrane-bounded periplasmic space"/>
    <property type="evidence" value="ECO:0007669"/>
    <property type="project" value="TreeGrafter"/>
</dbReference>
<dbReference type="STRING" id="311333.SAMN05421664_3165"/>
<keyword evidence="3" id="KW-1185">Reference proteome</keyword>
<dbReference type="SMART" id="SM00245">
    <property type="entry name" value="TSPc"/>
    <property type="match status" value="1"/>
</dbReference>
<gene>
    <name evidence="2" type="ORF">SAMN05421664_3165</name>
</gene>
<feature type="domain" description="Tail specific protease" evidence="1">
    <location>
        <begin position="209"/>
        <end position="466"/>
    </location>
</feature>
<dbReference type="SUPFAM" id="SSF52096">
    <property type="entry name" value="ClpP/crotonase"/>
    <property type="match status" value="1"/>
</dbReference>
<name>A0A1H1FNK9_9FLAO</name>
<organism evidence="2 3">
    <name type="scientific">Chryseobacterium soldanellicola</name>
    <dbReference type="NCBI Taxonomy" id="311333"/>
    <lineage>
        <taxon>Bacteria</taxon>
        <taxon>Pseudomonadati</taxon>
        <taxon>Bacteroidota</taxon>
        <taxon>Flavobacteriia</taxon>
        <taxon>Flavobacteriales</taxon>
        <taxon>Weeksellaceae</taxon>
        <taxon>Chryseobacterium group</taxon>
        <taxon>Chryseobacterium</taxon>
    </lineage>
</organism>
<dbReference type="PANTHER" id="PTHR32060:SF22">
    <property type="entry name" value="CARBOXYL-TERMINAL-PROCESSING PEPTIDASE 3, CHLOROPLASTIC"/>
    <property type="match status" value="1"/>
</dbReference>
<dbReference type="GO" id="GO:0006508">
    <property type="term" value="P:proteolysis"/>
    <property type="evidence" value="ECO:0007669"/>
    <property type="project" value="InterPro"/>
</dbReference>
<sequence>MKNFLLIIIVAVFSSCVSVKKQSVRTNILIPPEKLKQDVDYAYNKLKQMHPQLYEYISKSDIDFKIDSLKKTINKPLSSIEFYFKLQPVITSIKQGHLSLQVPTEMLSKEDLLKIKRRLFTRFKYRIQGKHLYIVENRDSVQNIKPGTELVAINNIPVSEYLEKYTKLINSDGLNTTFQPYYLKDIFFHFFTLENGVLDNAKIETLYNNQKQTFIIEREKEADNCVDKKPASKTSYNRNFKFLDEKNSIAYMKIKNFSHYSSDKFYENTFTQIKAAKSSYLIIDIRNNYGGSLEEINNLYSYLTDQPFVLIKPAQLSSGLTPLRTNYFKKSTALEYAIKSMTYPTYIFLQALNTYKGTDGKSYYKIKADNITKPKKDAFQGKIFVLMNGGSFSASSILSSKLKYDKRATLVGEETGGANDGTVAGFYSYQILPNSKLVFPIGLLLVNPNIAFSKTQKGVIPDIKIVETLQDVIEKKDPQLEWVKNEITKEKNY</sequence>
<accession>A0A1H1FNK9</accession>
<protein>
    <submittedName>
        <fullName evidence="2">Peptidase family S41</fullName>
    </submittedName>
</protein>
<dbReference type="Pfam" id="PF03572">
    <property type="entry name" value="Peptidase_S41"/>
    <property type="match status" value="1"/>
</dbReference>
<dbReference type="OrthoDB" id="5480566at2"/>
<reference evidence="3" key="1">
    <citation type="submission" date="2016-10" db="EMBL/GenBank/DDBJ databases">
        <authorList>
            <person name="Varghese N."/>
            <person name="Submissions S."/>
        </authorList>
    </citation>
    <scope>NUCLEOTIDE SEQUENCE [LARGE SCALE GENOMIC DNA]</scope>
    <source>
        <strain evidence="3">DSM 17072</strain>
    </source>
</reference>
<dbReference type="PANTHER" id="PTHR32060">
    <property type="entry name" value="TAIL-SPECIFIC PROTEASE"/>
    <property type="match status" value="1"/>
</dbReference>
<dbReference type="InterPro" id="IPR005151">
    <property type="entry name" value="Tail-specific_protease"/>
</dbReference>
<evidence type="ECO:0000313" key="2">
    <source>
        <dbReference type="EMBL" id="SDR02500.1"/>
    </source>
</evidence>
<evidence type="ECO:0000313" key="3">
    <source>
        <dbReference type="Proteomes" id="UP000199627"/>
    </source>
</evidence>
<dbReference type="GO" id="GO:0007165">
    <property type="term" value="P:signal transduction"/>
    <property type="evidence" value="ECO:0007669"/>
    <property type="project" value="TreeGrafter"/>
</dbReference>
<dbReference type="Gene3D" id="3.90.226.10">
    <property type="entry name" value="2-enoyl-CoA Hydratase, Chain A, domain 1"/>
    <property type="match status" value="1"/>
</dbReference>
<dbReference type="Proteomes" id="UP000199627">
    <property type="component" value="Unassembled WGS sequence"/>
</dbReference>
<dbReference type="GO" id="GO:0004175">
    <property type="term" value="F:endopeptidase activity"/>
    <property type="evidence" value="ECO:0007669"/>
    <property type="project" value="TreeGrafter"/>
</dbReference>
<proteinExistence type="predicted"/>
<evidence type="ECO:0000259" key="1">
    <source>
        <dbReference type="SMART" id="SM00245"/>
    </source>
</evidence>
<dbReference type="AlphaFoldDB" id="A0A1H1FNK9"/>
<dbReference type="PROSITE" id="PS51257">
    <property type="entry name" value="PROKAR_LIPOPROTEIN"/>
    <property type="match status" value="1"/>
</dbReference>
<dbReference type="InterPro" id="IPR029045">
    <property type="entry name" value="ClpP/crotonase-like_dom_sf"/>
</dbReference>
<dbReference type="EMBL" id="FNKL01000004">
    <property type="protein sequence ID" value="SDR02500.1"/>
    <property type="molecule type" value="Genomic_DNA"/>
</dbReference>